<feature type="domain" description="Transcription regulator PadR N-terminal" evidence="1">
    <location>
        <begin position="17"/>
        <end position="92"/>
    </location>
</feature>
<dbReference type="PANTHER" id="PTHR43252:SF2">
    <property type="entry name" value="TRANSCRIPTION REGULATOR, PADR-LIKE FAMILY"/>
    <property type="match status" value="1"/>
</dbReference>
<organism evidence="2">
    <name type="scientific">hydrothermal vent metagenome</name>
    <dbReference type="NCBI Taxonomy" id="652676"/>
    <lineage>
        <taxon>unclassified sequences</taxon>
        <taxon>metagenomes</taxon>
        <taxon>ecological metagenomes</taxon>
    </lineage>
</organism>
<dbReference type="AlphaFoldDB" id="A0A3B0VL34"/>
<dbReference type="InterPro" id="IPR005149">
    <property type="entry name" value="Tscrpt_reg_PadR_N"/>
</dbReference>
<proteinExistence type="predicted"/>
<dbReference type="Pfam" id="PF03551">
    <property type="entry name" value="PadR"/>
    <property type="match status" value="1"/>
</dbReference>
<name>A0A3B0VL34_9ZZZZ</name>
<gene>
    <name evidence="2" type="ORF">MNBD_CHLOROFLEXI01-917</name>
</gene>
<dbReference type="InterPro" id="IPR036390">
    <property type="entry name" value="WH_DNA-bd_sf"/>
</dbReference>
<dbReference type="PANTHER" id="PTHR43252">
    <property type="entry name" value="TRANSCRIPTIONAL REGULATOR YQJI"/>
    <property type="match status" value="1"/>
</dbReference>
<evidence type="ECO:0000313" key="2">
    <source>
        <dbReference type="EMBL" id="VAW43631.1"/>
    </source>
</evidence>
<accession>A0A3B0VL34</accession>
<dbReference type="SUPFAM" id="SSF46785">
    <property type="entry name" value="Winged helix' DNA-binding domain"/>
    <property type="match status" value="1"/>
</dbReference>
<evidence type="ECO:0000259" key="1">
    <source>
        <dbReference type="Pfam" id="PF03551"/>
    </source>
</evidence>
<reference evidence="2" key="1">
    <citation type="submission" date="2018-06" db="EMBL/GenBank/DDBJ databases">
        <authorList>
            <person name="Zhirakovskaya E."/>
        </authorList>
    </citation>
    <scope>NUCLEOTIDE SEQUENCE</scope>
</reference>
<dbReference type="EMBL" id="UOEU01001125">
    <property type="protein sequence ID" value="VAW43631.1"/>
    <property type="molecule type" value="Genomic_DNA"/>
</dbReference>
<sequence length="200" mass="22958">MANNPLPASGEVTHLTILALLSFKPMHGYQIRREIELRQMERWADIRSGSIYQALRKMDTRGQIEKVGTTREGNRPVKVTYRITDSGRRELSTLLNNAWSHPKGVADPVEVALSFIMLLTQHEVSTLLNKRLEALEESMAELREAQKHIVSSPPNLHLMVTELFEHRLAIFEAERSWTQKILTLAQANKLPFKEEENLHD</sequence>
<dbReference type="Gene3D" id="1.10.10.10">
    <property type="entry name" value="Winged helix-like DNA-binding domain superfamily/Winged helix DNA-binding domain"/>
    <property type="match status" value="1"/>
</dbReference>
<protein>
    <recommendedName>
        <fullName evidence="1">Transcription regulator PadR N-terminal domain-containing protein</fullName>
    </recommendedName>
</protein>
<dbReference type="InterPro" id="IPR036388">
    <property type="entry name" value="WH-like_DNA-bd_sf"/>
</dbReference>